<keyword evidence="1" id="KW-0472">Membrane</keyword>
<organism evidence="2 3">
    <name type="scientific">Dyella jiangningensis</name>
    <dbReference type="NCBI Taxonomy" id="1379159"/>
    <lineage>
        <taxon>Bacteria</taxon>
        <taxon>Pseudomonadati</taxon>
        <taxon>Pseudomonadota</taxon>
        <taxon>Gammaproteobacteria</taxon>
        <taxon>Lysobacterales</taxon>
        <taxon>Rhodanobacteraceae</taxon>
        <taxon>Dyella</taxon>
    </lineage>
</organism>
<dbReference type="AlphaFoldDB" id="A0A328P8E9"/>
<protein>
    <recommendedName>
        <fullName evidence="4">Zinc-finger domain-containing protein</fullName>
    </recommendedName>
</protein>
<evidence type="ECO:0000313" key="3">
    <source>
        <dbReference type="Proteomes" id="UP000248926"/>
    </source>
</evidence>
<dbReference type="Proteomes" id="UP000248926">
    <property type="component" value="Unassembled WGS sequence"/>
</dbReference>
<dbReference type="OrthoDB" id="5958009at2"/>
<keyword evidence="1" id="KW-1133">Transmembrane helix</keyword>
<evidence type="ECO:0000313" key="2">
    <source>
        <dbReference type="EMBL" id="RAO77613.1"/>
    </source>
</evidence>
<evidence type="ECO:0000256" key="1">
    <source>
        <dbReference type="SAM" id="Phobius"/>
    </source>
</evidence>
<gene>
    <name evidence="2" type="ORF">CA260_07025</name>
</gene>
<name>A0A328P8E9_9GAMM</name>
<proteinExistence type="predicted"/>
<sequence>MKLPTDIGKDCARAWEAMPWSLQNSASHEQDEWLTQHLSQCEACRLEFEQQSRLRLAISLPPDIPVDADAGLRRLLARIDAPDTHATTQRPRTGWVTRALVAAVLVQAIGIGVLGARLWSENQPDYRTLSQATAPLPSGSIHVVPEDTMKLAEWNGLLHSLHLQVIDGPNEVGAYTVVVAGASASPKDALQKLRSTHGIRLAEPIASAP</sequence>
<accession>A0A328P8E9</accession>
<dbReference type="EMBL" id="NFZS01000001">
    <property type="protein sequence ID" value="RAO77613.1"/>
    <property type="molecule type" value="Genomic_DNA"/>
</dbReference>
<keyword evidence="3" id="KW-1185">Reference proteome</keyword>
<feature type="transmembrane region" description="Helical" evidence="1">
    <location>
        <begin position="99"/>
        <end position="119"/>
    </location>
</feature>
<reference evidence="2 3" key="1">
    <citation type="journal article" date="2018" name="Genet. Mol. Biol.">
        <title>The genome sequence of Dyella jiangningensis FCAV SCS01 from a lignocellulose-decomposing microbial consortium metagenome reveals potential for biotechnological applications.</title>
        <authorList>
            <person name="Desiderato J.G."/>
            <person name="Alvarenga D.O."/>
            <person name="Constancio M.T.L."/>
            <person name="Alves L.M.C."/>
            <person name="Varani A.M."/>
        </authorList>
    </citation>
    <scope>NUCLEOTIDE SEQUENCE [LARGE SCALE GENOMIC DNA]</scope>
    <source>
        <strain evidence="2 3">FCAV SCS01</strain>
    </source>
</reference>
<comment type="caution">
    <text evidence="2">The sequence shown here is derived from an EMBL/GenBank/DDBJ whole genome shotgun (WGS) entry which is preliminary data.</text>
</comment>
<keyword evidence="1" id="KW-0812">Transmembrane</keyword>
<evidence type="ECO:0008006" key="4">
    <source>
        <dbReference type="Google" id="ProtNLM"/>
    </source>
</evidence>
<dbReference type="RefSeq" id="WP_111981745.1">
    <property type="nucleotide sequence ID" value="NZ_NFZS01000001.1"/>
</dbReference>